<protein>
    <submittedName>
        <fullName evidence="1">Uncharacterized protein</fullName>
    </submittedName>
</protein>
<evidence type="ECO:0000313" key="3">
    <source>
        <dbReference type="Proteomes" id="UP000197138"/>
    </source>
</evidence>
<comment type="caution">
    <text evidence="1">The sequence shown here is derived from an EMBL/GenBank/DDBJ whole genome shotgun (WGS) entry which is preliminary data.</text>
</comment>
<reference evidence="2 4" key="3">
    <citation type="submission" date="2017-11" db="EMBL/GenBank/DDBJ databases">
        <title>De-novo sequencing of pomegranate (Punica granatum L.) genome.</title>
        <authorList>
            <person name="Akparov Z."/>
            <person name="Amiraslanov A."/>
            <person name="Hajiyeva S."/>
            <person name="Abbasov M."/>
            <person name="Kaur K."/>
            <person name="Hamwieh A."/>
            <person name="Solovyev V."/>
            <person name="Salamov A."/>
            <person name="Braich B."/>
            <person name="Kosarev P."/>
            <person name="Mahmoud A."/>
            <person name="Hajiyev E."/>
            <person name="Babayeva S."/>
            <person name="Izzatullayeva V."/>
            <person name="Mammadov A."/>
            <person name="Mammadov A."/>
            <person name="Sharifova S."/>
            <person name="Ojaghi J."/>
            <person name="Eynullazada K."/>
            <person name="Bayramov B."/>
            <person name="Abdulazimova A."/>
            <person name="Shahmuradov I."/>
        </authorList>
    </citation>
    <scope>NUCLEOTIDE SEQUENCE [LARGE SCALE GENOMIC DNA]</scope>
    <source>
        <strain evidence="2">AG2017</strain>
        <strain evidence="4">cv. AG2017</strain>
        <tissue evidence="2">Leaf</tissue>
    </source>
</reference>
<dbReference type="InterPro" id="IPR029058">
    <property type="entry name" value="AB_hydrolase_fold"/>
</dbReference>
<gene>
    <name evidence="1" type="ORF">CDL15_Pgr018547</name>
    <name evidence="2" type="ORF">CRG98_014739</name>
</gene>
<dbReference type="PANTHER" id="PTHR11005">
    <property type="entry name" value="LYSOSOMAL ACID LIPASE-RELATED"/>
    <property type="match status" value="1"/>
</dbReference>
<evidence type="ECO:0000313" key="2">
    <source>
        <dbReference type="EMBL" id="PKI64872.1"/>
    </source>
</evidence>
<dbReference type="EMBL" id="PGOL01000790">
    <property type="protein sequence ID" value="PKI64872.1"/>
    <property type="molecule type" value="Genomic_DNA"/>
</dbReference>
<dbReference type="Gene3D" id="3.40.50.1820">
    <property type="entry name" value="alpha/beta hydrolase"/>
    <property type="match status" value="1"/>
</dbReference>
<name>A0A218WZI7_PUNGR</name>
<evidence type="ECO:0000313" key="1">
    <source>
        <dbReference type="EMBL" id="OWM77978.1"/>
    </source>
</evidence>
<keyword evidence="4" id="KW-1185">Reference proteome</keyword>
<organism evidence="1 3">
    <name type="scientific">Punica granatum</name>
    <name type="common">Pomegranate</name>
    <dbReference type="NCBI Taxonomy" id="22663"/>
    <lineage>
        <taxon>Eukaryota</taxon>
        <taxon>Viridiplantae</taxon>
        <taxon>Streptophyta</taxon>
        <taxon>Embryophyta</taxon>
        <taxon>Tracheophyta</taxon>
        <taxon>Spermatophyta</taxon>
        <taxon>Magnoliopsida</taxon>
        <taxon>eudicotyledons</taxon>
        <taxon>Gunneridae</taxon>
        <taxon>Pentapetalae</taxon>
        <taxon>rosids</taxon>
        <taxon>malvids</taxon>
        <taxon>Myrtales</taxon>
        <taxon>Lythraceae</taxon>
        <taxon>Punica</taxon>
    </lineage>
</organism>
<dbReference type="STRING" id="22663.A0A218WZI7"/>
<dbReference type="EMBL" id="MTKT01002507">
    <property type="protein sequence ID" value="OWM77978.1"/>
    <property type="molecule type" value="Genomic_DNA"/>
</dbReference>
<reference evidence="1" key="2">
    <citation type="submission" date="2017-06" db="EMBL/GenBank/DDBJ databases">
        <title>The pomegranate genome and the genomics of punicalagin biosynthesis.</title>
        <authorList>
            <person name="Xu C."/>
        </authorList>
    </citation>
    <scope>NUCLEOTIDE SEQUENCE [LARGE SCALE GENOMIC DNA]</scope>
    <source>
        <tissue evidence="1">Fresh leaf</tissue>
    </source>
</reference>
<dbReference type="Proteomes" id="UP000197138">
    <property type="component" value="Unassembled WGS sequence"/>
</dbReference>
<dbReference type="AlphaFoldDB" id="A0A218WZI7"/>
<dbReference type="Proteomes" id="UP000233551">
    <property type="component" value="Unassembled WGS sequence"/>
</dbReference>
<proteinExistence type="predicted"/>
<evidence type="ECO:0000313" key="4">
    <source>
        <dbReference type="Proteomes" id="UP000233551"/>
    </source>
</evidence>
<sequence>MAKYNYGSLAFTLMHYREVAPLAYNLSNNLPGPVDFHQVYGERDVLFNTRDVQTYLDTSSFNGVGRHSMQCIKSYFHANFIMGLNAEDVVYGQVLSFT</sequence>
<reference evidence="3" key="1">
    <citation type="journal article" date="2017" name="Plant J.">
        <title>The pomegranate (Punica granatum L.) genome and the genomics of punicalagin biosynthesis.</title>
        <authorList>
            <person name="Qin G."/>
            <person name="Xu C."/>
            <person name="Ming R."/>
            <person name="Tang H."/>
            <person name="Guyot R."/>
            <person name="Kramer E.M."/>
            <person name="Hu Y."/>
            <person name="Yi X."/>
            <person name="Qi Y."/>
            <person name="Xu X."/>
            <person name="Gao Z."/>
            <person name="Pan H."/>
            <person name="Jian J."/>
            <person name="Tian Y."/>
            <person name="Yue Z."/>
            <person name="Xu Y."/>
        </authorList>
    </citation>
    <scope>NUCLEOTIDE SEQUENCE [LARGE SCALE GENOMIC DNA]</scope>
    <source>
        <strain evidence="3">cv. Dabenzi</strain>
    </source>
</reference>
<accession>A0A218WZI7</accession>